<dbReference type="AlphaFoldDB" id="A0A1G5RUT2"/>
<dbReference type="Proteomes" id="UP000199208">
    <property type="component" value="Unassembled WGS sequence"/>
</dbReference>
<reference evidence="1 2" key="1">
    <citation type="submission" date="2016-10" db="EMBL/GenBank/DDBJ databases">
        <authorList>
            <person name="de Groot N.N."/>
        </authorList>
    </citation>
    <scope>NUCLEOTIDE SEQUENCE [LARGE SCALE GENOMIC DNA]</scope>
    <source>
        <strain evidence="1 2">DSM 2784</strain>
    </source>
</reference>
<organism evidence="1 2">
    <name type="scientific">Acidaminobacter hydrogenoformans DSM 2784</name>
    <dbReference type="NCBI Taxonomy" id="1120920"/>
    <lineage>
        <taxon>Bacteria</taxon>
        <taxon>Bacillati</taxon>
        <taxon>Bacillota</taxon>
        <taxon>Clostridia</taxon>
        <taxon>Peptostreptococcales</taxon>
        <taxon>Acidaminobacteraceae</taxon>
        <taxon>Acidaminobacter</taxon>
    </lineage>
</organism>
<keyword evidence="2" id="KW-1185">Reference proteome</keyword>
<gene>
    <name evidence="1" type="ORF">SAMN03080599_00960</name>
</gene>
<sequence length="131" mass="15061">MGREGIQAYLTARLRLLEAWKDSYAEYEPGDPELAVTIEKWKDQVETLDDTVKFSWHAEEINDSSDLRDLRDHIRDQLEKISAKHNDYQVALKSSMESLSKSMRDVRKAKAFTGHVLSGREDVFSSLDTKA</sequence>
<proteinExistence type="predicted"/>
<name>A0A1G5RUT2_9FIRM</name>
<dbReference type="STRING" id="1120920.SAMN03080599_00960"/>
<evidence type="ECO:0000313" key="1">
    <source>
        <dbReference type="EMBL" id="SCZ77813.1"/>
    </source>
</evidence>
<protein>
    <recommendedName>
        <fullName evidence="3">FlgN protein</fullName>
    </recommendedName>
</protein>
<evidence type="ECO:0000313" key="2">
    <source>
        <dbReference type="Proteomes" id="UP000199208"/>
    </source>
</evidence>
<evidence type="ECO:0008006" key="3">
    <source>
        <dbReference type="Google" id="ProtNLM"/>
    </source>
</evidence>
<dbReference type="RefSeq" id="WP_092589747.1">
    <property type="nucleotide sequence ID" value="NZ_FMWL01000003.1"/>
</dbReference>
<dbReference type="EMBL" id="FMWL01000003">
    <property type="protein sequence ID" value="SCZ77813.1"/>
    <property type="molecule type" value="Genomic_DNA"/>
</dbReference>
<accession>A0A1G5RUT2</accession>